<keyword evidence="5" id="KW-1185">Reference proteome</keyword>
<protein>
    <submittedName>
        <fullName evidence="4">DUF4333 domain-containing protein</fullName>
    </submittedName>
</protein>
<feature type="compositionally biased region" description="Low complexity" evidence="1">
    <location>
        <begin position="69"/>
        <end position="154"/>
    </location>
</feature>
<dbReference type="EMBL" id="CP045809">
    <property type="protein sequence ID" value="QHN35314.1"/>
    <property type="molecule type" value="Genomic_DNA"/>
</dbReference>
<dbReference type="Proteomes" id="UP001059836">
    <property type="component" value="Chromosome"/>
</dbReference>
<proteinExistence type="predicted"/>
<evidence type="ECO:0000256" key="2">
    <source>
        <dbReference type="SAM" id="Phobius"/>
    </source>
</evidence>
<keyword evidence="2" id="KW-0812">Transmembrane</keyword>
<gene>
    <name evidence="4" type="ORF">GII31_10855</name>
</gene>
<feature type="compositionally biased region" description="Polar residues" evidence="1">
    <location>
        <begin position="1"/>
        <end position="11"/>
    </location>
</feature>
<name>A0ABX6IHH5_9ACTN</name>
<feature type="transmembrane region" description="Helical" evidence="2">
    <location>
        <begin position="175"/>
        <end position="197"/>
    </location>
</feature>
<dbReference type="RefSeq" id="WP_260840433.1">
    <property type="nucleotide sequence ID" value="NZ_CP045809.1"/>
</dbReference>
<feature type="domain" description="DUF4333" evidence="3">
    <location>
        <begin position="190"/>
        <end position="266"/>
    </location>
</feature>
<reference evidence="4" key="1">
    <citation type="journal article" date="2021" name="Nat. Microbiol.">
        <title>Cocultivation of an ultrasmall environmental parasitic bacterium with lytic ability against bacteria associated with wastewater foams.</title>
        <authorList>
            <person name="Batinovic S."/>
            <person name="Rose J.J.A."/>
            <person name="Ratcliffe J."/>
            <person name="Seviour R.J."/>
            <person name="Petrovski S."/>
        </authorList>
    </citation>
    <scope>NUCLEOTIDE SEQUENCE</scope>
    <source>
        <strain evidence="4">CON9</strain>
    </source>
</reference>
<feature type="region of interest" description="Disordered" evidence="1">
    <location>
        <begin position="1"/>
        <end position="169"/>
    </location>
</feature>
<evidence type="ECO:0000259" key="3">
    <source>
        <dbReference type="Pfam" id="PF14230"/>
    </source>
</evidence>
<organism evidence="4 5">
    <name type="scientific">Gordonia pseudamarae</name>
    <dbReference type="NCBI Taxonomy" id="2831662"/>
    <lineage>
        <taxon>Bacteria</taxon>
        <taxon>Bacillati</taxon>
        <taxon>Actinomycetota</taxon>
        <taxon>Actinomycetes</taxon>
        <taxon>Mycobacteriales</taxon>
        <taxon>Gordoniaceae</taxon>
        <taxon>Gordonia</taxon>
    </lineage>
</organism>
<dbReference type="Pfam" id="PF14230">
    <property type="entry name" value="DUF4333"/>
    <property type="match status" value="1"/>
</dbReference>
<dbReference type="InterPro" id="IPR025637">
    <property type="entry name" value="DUF4333"/>
</dbReference>
<evidence type="ECO:0000256" key="1">
    <source>
        <dbReference type="SAM" id="MobiDB-lite"/>
    </source>
</evidence>
<keyword evidence="2" id="KW-0472">Membrane</keyword>
<keyword evidence="2" id="KW-1133">Transmembrane helix</keyword>
<sequence>MTDPNNPNSPLAGTPGADGDATRIGGTAPFGDPSAAPGQVPPYGSGPGFAQYGSPAYGPPGVGAANPFAAPTPGQYGPPGQQYPQPGQQFGQPGQQYPQSGQQYPQPGQQYAQPGQQYAQPGQQYAQQQYAQPTPAYGQQPGQQPGQFGSPQYGSDPFGGAQPTGSSSDKKLPKVLGAVGGVILAIAVIVLVTGFWLPGWFPKTLSQSAVEDGVKKVLSTDYNIDNVDKVSCPSGQSVSSGKSFTCDLTVGGQQQKVTITIVDDDGKYEVSRPTS</sequence>
<accession>A0ABX6IHH5</accession>
<evidence type="ECO:0000313" key="5">
    <source>
        <dbReference type="Proteomes" id="UP001059836"/>
    </source>
</evidence>
<evidence type="ECO:0000313" key="4">
    <source>
        <dbReference type="EMBL" id="QHN35314.1"/>
    </source>
</evidence>